<organism evidence="2 3">
    <name type="scientific">Fibrella aquatilis</name>
    <dbReference type="NCBI Taxonomy" id="2817059"/>
    <lineage>
        <taxon>Bacteria</taxon>
        <taxon>Pseudomonadati</taxon>
        <taxon>Bacteroidota</taxon>
        <taxon>Cytophagia</taxon>
        <taxon>Cytophagales</taxon>
        <taxon>Spirosomataceae</taxon>
        <taxon>Fibrella</taxon>
    </lineage>
</organism>
<feature type="compositionally biased region" description="Pro residues" evidence="1">
    <location>
        <begin position="104"/>
        <end position="113"/>
    </location>
</feature>
<dbReference type="Proteomes" id="UP000664795">
    <property type="component" value="Unassembled WGS sequence"/>
</dbReference>
<sequence length="303" mass="33126">MKTYLLWLTIWLGAGLCFGQSSKLDVIVKTDGSRIACRVLRVGKTAIQYQPLNSTKPLFISKNRVSKLLYGQVTTVPVAEPVVKKPPSSLPKIDQSPTKKSAEAPPPSRPPTPSLSKQASTAQRFTLQLNAMPVYMFGTTEWTSVKDGLGHAIGVGSTAQFDYLLAKDISIGAELGYVAWNTQISAVANKGEEPFYTYHSKATQLLGMAHVRFMLDKRFYIMPQGGMSLLDVRLSNDEGSDGFRGTQTCYGGAVGGLFRLSRAVNLDASLFYRHATASKTLQDERSVTPMKYAGLRLGLGFSW</sequence>
<dbReference type="InterPro" id="IPR011250">
    <property type="entry name" value="OMP/PagP_B-barrel"/>
</dbReference>
<dbReference type="SUPFAM" id="SSF56925">
    <property type="entry name" value="OMPA-like"/>
    <property type="match status" value="1"/>
</dbReference>
<reference evidence="2 3" key="1">
    <citation type="submission" date="2021-03" db="EMBL/GenBank/DDBJ databases">
        <title>Fibrella sp. HMF5036 genome sequencing and assembly.</title>
        <authorList>
            <person name="Kang H."/>
            <person name="Kim H."/>
            <person name="Bae S."/>
            <person name="Joh K."/>
        </authorList>
    </citation>
    <scope>NUCLEOTIDE SEQUENCE [LARGE SCALE GENOMIC DNA]</scope>
    <source>
        <strain evidence="2 3">HMF5036</strain>
    </source>
</reference>
<feature type="region of interest" description="Disordered" evidence="1">
    <location>
        <begin position="84"/>
        <end position="120"/>
    </location>
</feature>
<gene>
    <name evidence="2" type="ORF">J2I48_22715</name>
</gene>
<dbReference type="EMBL" id="JAFMYU010000023">
    <property type="protein sequence ID" value="MBO0933839.1"/>
    <property type="molecule type" value="Genomic_DNA"/>
</dbReference>
<accession>A0A939GAT9</accession>
<dbReference type="AlphaFoldDB" id="A0A939GAT9"/>
<evidence type="ECO:0000313" key="2">
    <source>
        <dbReference type="EMBL" id="MBO0933839.1"/>
    </source>
</evidence>
<dbReference type="RefSeq" id="WP_207337803.1">
    <property type="nucleotide sequence ID" value="NZ_JAFMYU010000023.1"/>
</dbReference>
<protein>
    <recommendedName>
        <fullName evidence="4">Outer membrane protein beta-barrel domain-containing protein</fullName>
    </recommendedName>
</protein>
<evidence type="ECO:0000313" key="3">
    <source>
        <dbReference type="Proteomes" id="UP000664795"/>
    </source>
</evidence>
<name>A0A939GAT9_9BACT</name>
<dbReference type="Gene3D" id="2.40.160.20">
    <property type="match status" value="1"/>
</dbReference>
<keyword evidence="3" id="KW-1185">Reference proteome</keyword>
<proteinExistence type="predicted"/>
<evidence type="ECO:0000256" key="1">
    <source>
        <dbReference type="SAM" id="MobiDB-lite"/>
    </source>
</evidence>
<comment type="caution">
    <text evidence="2">The sequence shown here is derived from an EMBL/GenBank/DDBJ whole genome shotgun (WGS) entry which is preliminary data.</text>
</comment>
<evidence type="ECO:0008006" key="4">
    <source>
        <dbReference type="Google" id="ProtNLM"/>
    </source>
</evidence>